<keyword evidence="2" id="KW-1185">Reference proteome</keyword>
<dbReference type="Proteomes" id="UP000049077">
    <property type="component" value="Unassembled WGS sequence"/>
</dbReference>
<protein>
    <submittedName>
        <fullName evidence="1">Uncharacterized protein</fullName>
    </submittedName>
</protein>
<evidence type="ECO:0000313" key="2">
    <source>
        <dbReference type="Proteomes" id="UP000049077"/>
    </source>
</evidence>
<dbReference type="EMBL" id="CCJX01000062">
    <property type="protein sequence ID" value="CDT14869.1"/>
    <property type="molecule type" value="Genomic_DNA"/>
</dbReference>
<organism evidence="1 2">
    <name type="scientific">Vibrio crassostreae</name>
    <dbReference type="NCBI Taxonomy" id="246167"/>
    <lineage>
        <taxon>Bacteria</taxon>
        <taxon>Pseudomonadati</taxon>
        <taxon>Pseudomonadota</taxon>
        <taxon>Gammaproteobacteria</taxon>
        <taxon>Vibrionales</taxon>
        <taxon>Vibrionaceae</taxon>
        <taxon>Vibrio</taxon>
    </lineage>
</organism>
<name>A0ABM9QQB6_9VIBR</name>
<proteinExistence type="predicted"/>
<evidence type="ECO:0000313" key="1">
    <source>
        <dbReference type="EMBL" id="CDT14869.1"/>
    </source>
</evidence>
<gene>
    <name evidence="1" type="ORF">VCR4J5_1540011</name>
</gene>
<comment type="caution">
    <text evidence="1">The sequence shown here is derived from an EMBL/GenBank/DDBJ whole genome shotgun (WGS) entry which is preliminary data.</text>
</comment>
<reference evidence="1 2" key="1">
    <citation type="submission" date="2014-06" db="EMBL/GenBank/DDBJ databases">
        <authorList>
            <person name="Le Roux F."/>
        </authorList>
    </citation>
    <scope>NUCLEOTIDE SEQUENCE [LARGE SCALE GENOMIC DNA]</scope>
    <source>
        <strain evidence="1 2">J5-4</strain>
    </source>
</reference>
<sequence>MLESYSYLFSLNNGVCTIIISIQCANRKTVQFGLLLKIGHTHN</sequence>
<accession>A0ABM9QQB6</accession>